<dbReference type="EMBL" id="KN837127">
    <property type="protein sequence ID" value="KIJ42853.1"/>
    <property type="molecule type" value="Genomic_DNA"/>
</dbReference>
<sequence>MSKATSDRFNKVKSPSQKKAIGESNARGTNSHREYSAAIDSHYGYEEIADSSRDLRSRELPRKDSSSETFWRPFTLNPWFASGLLILVLSLAIALQVGLHFSNLRTGWEITRNSSLVSSITHYATRLIPVIIAMFIIALWAGTDADIKRMQPFIELASGNAPASRTLFIDYVNSHYMKALFQSMRNKHYIVALSSAMLVLGFAVQPLAASIFSMKDTWWRLPEISIRTFNTPGLDLTYTNLSVASASMGLVAATAVNDISTPVFVKGSWALEDIELPTALVANGSLFTNVTAIRSLPNCQQSNNINMTELEGGNFQVIGEFDGWIIGYVAEFISSGTEWYRATVNTSCSSSSDPRPDFNPVSFLVLHVNPQGGRANAMVYCKPTIDLVIANVQIELKTGQFVVHDFINYTLPNNITDPGGFMKGRAFNGFGFGCGPSGQALNEEIYDTYIQTFTTALETKAIRSPSGLEGQIISGGMLGITEELYGQYLSTMAKGIYFLRSDAKSNTAFIETWQTRLFMVSSATHVLTAILLLFFISGIAVHMLHFRYRRALQLTRRPGTLATAIAYTADSNLRNHFRSIVPEGRFNEYLAENHFKLDMKTARIMMEETDYDTDMQAISSTRPQYIERGELVTKYQEDDLTARRIVMEEPDYNVGLKEISPLNAQYIGRGESPTTYQEFEMAPMVSIFYFILTTHSVA</sequence>
<feature type="compositionally biased region" description="Basic and acidic residues" evidence="1">
    <location>
        <begin position="1"/>
        <end position="10"/>
    </location>
</feature>
<feature type="transmembrane region" description="Helical" evidence="2">
    <location>
        <begin position="189"/>
        <end position="212"/>
    </location>
</feature>
<evidence type="ECO:0000256" key="2">
    <source>
        <dbReference type="SAM" id="Phobius"/>
    </source>
</evidence>
<dbReference type="Pfam" id="PF11915">
    <property type="entry name" value="DUF3433"/>
    <property type="match status" value="1"/>
</dbReference>
<dbReference type="OrthoDB" id="3248909at2759"/>
<dbReference type="AlphaFoldDB" id="A0A0C9UIJ1"/>
<name>A0A0C9UIJ1_SPHS4</name>
<protein>
    <submittedName>
        <fullName evidence="3">Uncharacterized protein</fullName>
    </submittedName>
</protein>
<dbReference type="PANTHER" id="PTHR37544:SF3">
    <property type="entry name" value="SPRAY"/>
    <property type="match status" value="1"/>
</dbReference>
<dbReference type="PANTHER" id="PTHR37544">
    <property type="entry name" value="SPRAY-RELATED"/>
    <property type="match status" value="1"/>
</dbReference>
<evidence type="ECO:0000256" key="1">
    <source>
        <dbReference type="SAM" id="MobiDB-lite"/>
    </source>
</evidence>
<accession>A0A0C9UIJ1</accession>
<keyword evidence="4" id="KW-1185">Reference proteome</keyword>
<evidence type="ECO:0000313" key="4">
    <source>
        <dbReference type="Proteomes" id="UP000054279"/>
    </source>
</evidence>
<dbReference type="HOGENOM" id="CLU_394918_0_0_1"/>
<keyword evidence="2" id="KW-0812">Transmembrane</keyword>
<feature type="transmembrane region" description="Helical" evidence="2">
    <location>
        <begin position="526"/>
        <end position="548"/>
    </location>
</feature>
<dbReference type="InterPro" id="IPR021840">
    <property type="entry name" value="DUF3433"/>
</dbReference>
<feature type="transmembrane region" description="Helical" evidence="2">
    <location>
        <begin position="123"/>
        <end position="142"/>
    </location>
</feature>
<keyword evidence="2" id="KW-1133">Transmembrane helix</keyword>
<evidence type="ECO:0000313" key="3">
    <source>
        <dbReference type="EMBL" id="KIJ42853.1"/>
    </source>
</evidence>
<keyword evidence="2" id="KW-0472">Membrane</keyword>
<feature type="transmembrane region" description="Helical" evidence="2">
    <location>
        <begin position="79"/>
        <end position="102"/>
    </location>
</feature>
<proteinExistence type="predicted"/>
<feature type="region of interest" description="Disordered" evidence="1">
    <location>
        <begin position="1"/>
        <end position="32"/>
    </location>
</feature>
<dbReference type="Proteomes" id="UP000054279">
    <property type="component" value="Unassembled WGS sequence"/>
</dbReference>
<gene>
    <name evidence="3" type="ORF">M422DRAFT_253950</name>
</gene>
<organism evidence="3 4">
    <name type="scientific">Sphaerobolus stellatus (strain SS14)</name>
    <dbReference type="NCBI Taxonomy" id="990650"/>
    <lineage>
        <taxon>Eukaryota</taxon>
        <taxon>Fungi</taxon>
        <taxon>Dikarya</taxon>
        <taxon>Basidiomycota</taxon>
        <taxon>Agaricomycotina</taxon>
        <taxon>Agaricomycetes</taxon>
        <taxon>Phallomycetidae</taxon>
        <taxon>Geastrales</taxon>
        <taxon>Sphaerobolaceae</taxon>
        <taxon>Sphaerobolus</taxon>
    </lineage>
</organism>
<reference evidence="3 4" key="1">
    <citation type="submission" date="2014-06" db="EMBL/GenBank/DDBJ databases">
        <title>Evolutionary Origins and Diversification of the Mycorrhizal Mutualists.</title>
        <authorList>
            <consortium name="DOE Joint Genome Institute"/>
            <consortium name="Mycorrhizal Genomics Consortium"/>
            <person name="Kohler A."/>
            <person name="Kuo A."/>
            <person name="Nagy L.G."/>
            <person name="Floudas D."/>
            <person name="Copeland A."/>
            <person name="Barry K.W."/>
            <person name="Cichocki N."/>
            <person name="Veneault-Fourrey C."/>
            <person name="LaButti K."/>
            <person name="Lindquist E.A."/>
            <person name="Lipzen A."/>
            <person name="Lundell T."/>
            <person name="Morin E."/>
            <person name="Murat C."/>
            <person name="Riley R."/>
            <person name="Ohm R."/>
            <person name="Sun H."/>
            <person name="Tunlid A."/>
            <person name="Henrissat B."/>
            <person name="Grigoriev I.V."/>
            <person name="Hibbett D.S."/>
            <person name="Martin F."/>
        </authorList>
    </citation>
    <scope>NUCLEOTIDE SEQUENCE [LARGE SCALE GENOMIC DNA]</scope>
    <source>
        <strain evidence="3 4">SS14</strain>
    </source>
</reference>